<gene>
    <name evidence="2" type="ORF">F5878DRAFT_610574</name>
</gene>
<reference evidence="2" key="1">
    <citation type="submission" date="2022-08" db="EMBL/GenBank/DDBJ databases">
        <authorList>
            <consortium name="DOE Joint Genome Institute"/>
            <person name="Min B."/>
            <person name="Riley R."/>
            <person name="Sierra-Patev S."/>
            <person name="Naranjo-Ortiz M."/>
            <person name="Looney B."/>
            <person name="Konkel Z."/>
            <person name="Slot J.C."/>
            <person name="Sakamoto Y."/>
            <person name="Steenwyk J.L."/>
            <person name="Rokas A."/>
            <person name="Carro J."/>
            <person name="Camarero S."/>
            <person name="Ferreira P."/>
            <person name="Molpeceres G."/>
            <person name="Ruiz-Duenas F.J."/>
            <person name="Serrano A."/>
            <person name="Henrissat B."/>
            <person name="Drula E."/>
            <person name="Hughes K.W."/>
            <person name="Mata J.L."/>
            <person name="Ishikawa N.K."/>
            <person name="Vargas-Isla R."/>
            <person name="Ushijima S."/>
            <person name="Smith C.A."/>
            <person name="Ahrendt S."/>
            <person name="Andreopoulos W."/>
            <person name="He G."/>
            <person name="Labutti K."/>
            <person name="Lipzen A."/>
            <person name="Ng V."/>
            <person name="Sandor L."/>
            <person name="Barry K."/>
            <person name="Martinez A.T."/>
            <person name="Xiao Y."/>
            <person name="Gibbons J.G."/>
            <person name="Terashima K."/>
            <person name="Hibbett D.S."/>
            <person name="Grigoriev I.V."/>
        </authorList>
    </citation>
    <scope>NUCLEOTIDE SEQUENCE</scope>
    <source>
        <strain evidence="2">TFB9207</strain>
    </source>
</reference>
<proteinExistence type="predicted"/>
<dbReference type="Proteomes" id="UP001163846">
    <property type="component" value="Unassembled WGS sequence"/>
</dbReference>
<evidence type="ECO:0000256" key="1">
    <source>
        <dbReference type="SAM" id="MobiDB-lite"/>
    </source>
</evidence>
<feature type="compositionally biased region" description="Polar residues" evidence="1">
    <location>
        <begin position="351"/>
        <end position="361"/>
    </location>
</feature>
<name>A0AA38UHE5_9AGAR</name>
<keyword evidence="3" id="KW-1185">Reference proteome</keyword>
<evidence type="ECO:0000313" key="2">
    <source>
        <dbReference type="EMBL" id="KAJ3841305.1"/>
    </source>
</evidence>
<feature type="region of interest" description="Disordered" evidence="1">
    <location>
        <begin position="351"/>
        <end position="396"/>
    </location>
</feature>
<protein>
    <submittedName>
        <fullName evidence="2">Uncharacterized protein</fullName>
    </submittedName>
</protein>
<organism evidence="2 3">
    <name type="scientific">Lentinula raphanica</name>
    <dbReference type="NCBI Taxonomy" id="153919"/>
    <lineage>
        <taxon>Eukaryota</taxon>
        <taxon>Fungi</taxon>
        <taxon>Dikarya</taxon>
        <taxon>Basidiomycota</taxon>
        <taxon>Agaricomycotina</taxon>
        <taxon>Agaricomycetes</taxon>
        <taxon>Agaricomycetidae</taxon>
        <taxon>Agaricales</taxon>
        <taxon>Marasmiineae</taxon>
        <taxon>Omphalotaceae</taxon>
        <taxon>Lentinula</taxon>
    </lineage>
</organism>
<evidence type="ECO:0000313" key="3">
    <source>
        <dbReference type="Proteomes" id="UP001163846"/>
    </source>
</evidence>
<dbReference type="AlphaFoldDB" id="A0AA38UHE5"/>
<accession>A0AA38UHE5</accession>
<dbReference type="EMBL" id="MU806044">
    <property type="protein sequence ID" value="KAJ3841305.1"/>
    <property type="molecule type" value="Genomic_DNA"/>
</dbReference>
<comment type="caution">
    <text evidence="2">The sequence shown here is derived from an EMBL/GenBank/DDBJ whole genome shotgun (WGS) entry which is preliminary data.</text>
</comment>
<sequence length="692" mass="78442">MNDPDTLPLNYENYRLHPELLTRFSDSASVLQPFDGRVGALLENNYLITSPNSNVLFAPPLSPRRVRLRRDLHFFHDDPLFYPQPFDELRPHLPLIRAPSNDPGHPFAAAWVLPSEKHFDEAGDMLYNMGILDNTFYLRIKTLADTVLKSINSNNHEVDVYLCQGALQVERMLKILQMAASYEDIRVRVATLQRNILELDARVRYLSQRLAPAVHESSRDPVCLDVIGAFTDKLAILDTLCNLGIPVWYVRPVRKTPDARINRLAHPIAEDSSQIIRLPSGLQLDGTDADPNHKVVWEGLSTKPERYAAMNSYLQSLLDQPSAFGSNQSQSVSFYQGSGPMRASLHYSTSRATLNQTGSRQPHSRLATRPMPYHKKPQLQPQKQKNPSFREEKSLAMPSAAPPWSRALALHSTSTVQPPEIAEPGYFLPPPRLIDGPINATTRSFYYRNWLKIRPVILHNLNGLETPVRLSAKRWRCLLDVVGGYPSKSGQSEPTKNSTYRAEMRPLLEKLIQKKQPRIPTIDITDPTPQIEEFHGQLVDCRIEPPSREIASQILWEICEISFRQELVALDRHLDDSGLSLPERDAMLNMCWRGSRYQADITDLEGGLAASDIQKRTPYIRALHQLMRSWRGNKPDELFCAFPNNPETHNYSDILARIEQALANFYTTSFLATFGRAASVPHCRLDTASSVL</sequence>
<feature type="compositionally biased region" description="Low complexity" evidence="1">
    <location>
        <begin position="378"/>
        <end position="387"/>
    </location>
</feature>